<keyword evidence="3" id="KW-0109">Calcium transport</keyword>
<evidence type="ECO:0000256" key="17">
    <source>
        <dbReference type="SAM" id="SignalP"/>
    </source>
</evidence>
<keyword evidence="5 16" id="KW-0812">Transmembrane</keyword>
<keyword evidence="15" id="KW-0407">Ion channel</keyword>
<evidence type="ECO:0000256" key="2">
    <source>
        <dbReference type="ARBA" id="ARBA00022448"/>
    </source>
</evidence>
<dbReference type="AlphaFoldDB" id="A0A914V354"/>
<evidence type="ECO:0000256" key="15">
    <source>
        <dbReference type="ARBA" id="ARBA00023303"/>
    </source>
</evidence>
<dbReference type="GO" id="GO:0005245">
    <property type="term" value="F:voltage-gated calcium channel activity"/>
    <property type="evidence" value="ECO:0007669"/>
    <property type="project" value="TreeGrafter"/>
</dbReference>
<dbReference type="SMART" id="SM00327">
    <property type="entry name" value="VWA"/>
    <property type="match status" value="1"/>
</dbReference>
<evidence type="ECO:0000313" key="19">
    <source>
        <dbReference type="Proteomes" id="UP000887566"/>
    </source>
</evidence>
<dbReference type="PANTHER" id="PTHR10166">
    <property type="entry name" value="VOLTAGE-DEPENDENT CALCIUM CHANNEL SUBUNIT ALPHA-2/DELTA-RELATED"/>
    <property type="match status" value="1"/>
</dbReference>
<keyword evidence="12 16" id="KW-0472">Membrane</keyword>
<dbReference type="InterPro" id="IPR013680">
    <property type="entry name" value="VDCC_a2/dsu"/>
</dbReference>
<dbReference type="Gene3D" id="3.40.50.410">
    <property type="entry name" value="von Willebrand factor, type A domain"/>
    <property type="match status" value="1"/>
</dbReference>
<dbReference type="GO" id="GO:0046872">
    <property type="term" value="F:metal ion binding"/>
    <property type="evidence" value="ECO:0007669"/>
    <property type="project" value="UniProtKB-KW"/>
</dbReference>
<evidence type="ECO:0000256" key="4">
    <source>
        <dbReference type="ARBA" id="ARBA00022673"/>
    </source>
</evidence>
<protein>
    <submittedName>
        <fullName evidence="20">VWFA domain-containing protein</fullName>
    </submittedName>
</protein>
<organism evidence="19 20">
    <name type="scientific">Plectus sambesii</name>
    <dbReference type="NCBI Taxonomy" id="2011161"/>
    <lineage>
        <taxon>Eukaryota</taxon>
        <taxon>Metazoa</taxon>
        <taxon>Ecdysozoa</taxon>
        <taxon>Nematoda</taxon>
        <taxon>Chromadorea</taxon>
        <taxon>Plectida</taxon>
        <taxon>Plectina</taxon>
        <taxon>Plectoidea</taxon>
        <taxon>Plectidae</taxon>
        <taxon>Plectus</taxon>
    </lineage>
</organism>
<dbReference type="Pfam" id="PF08399">
    <property type="entry name" value="VWA_N"/>
    <property type="match status" value="1"/>
</dbReference>
<dbReference type="GO" id="GO:0005891">
    <property type="term" value="C:voltage-gated calcium channel complex"/>
    <property type="evidence" value="ECO:0007669"/>
    <property type="project" value="TreeGrafter"/>
</dbReference>
<dbReference type="PANTHER" id="PTHR10166:SF65">
    <property type="entry name" value="VWFA DOMAIN-CONTAINING PROTEIN"/>
    <property type="match status" value="1"/>
</dbReference>
<sequence>MHLLAWPLLLFLVFFAQSSNASTLVKGVTQFEQDLHGEFDRLSKIGLLRQGFEKYVDGKLEIQPINVQEVAREYRDNIAAFLDKKVQALQRLVKAAENGARPYSHIRQHVEDDENKPLQDGREYCKHHKQRIAQLNVKNQRSRQNDTSELYDRGKDWTRRWGIHINIEAYLCDNAVLRDLEWTGSIELEQTFKENVREDEDLHRQYVGTMSGLTRLFPAKPWILDPPQITIDLFDPRYRPWFMGAETAPKDILFLIDYSGSVKGQTMRLISLTIRQLLATLTPNDFISAIWYNSRSGLVMHGCFDGFLPATTRNKRILSDYMKVRSPEEQALLPPALNYSFWEFKQGRSDGKNLFEQRGPVSSGGHRMIMLLTDGIEEWPTQVVAEHAPRNINGTVDIDVRVFGFAMGYGTGFIPALEWLSCTMRGYYAVVDSVSDVKLQSRAYIPVLSRPLALSYKGVPVQKRETIWTGPYMDAQGDGATLTLSMAVLNTMRNGSSQEFIGVAGVDVRVSQLTALLGDKKLGDNGDAYAFAVDNNGLVLFHPKFKHPKADLHAIRRTACYDITPRARSEKVLFGTSDDRVLRLMGLLDSISTTDLTEIEPNTPVVRRLRRAMVEQTCDGSIFQDRDKQYSCFSLPGTPYSIAVASLDDPKLVTLTDKASVGATPVDSEMIQQFLAPKILCNGNVDLTSSHDTIDGRARFDQFVEEMKEGCESDSATDLLFADINAVRNWSVSWGNVRGNDTCDETPLPVGYDSAVFLSAFVQTAGRITTAYPKCGLYFLPEQVRWPLADSESFSRARLMGEQMSITGTYDALTLSKALFDSKHHELMAVAGLQLTPGFVDEFWRKKTAKQPFWSICWDASSKRKRACHLITADATVIASSDDEAKLKRPRHFGYLDPMVFDAFINKNMLVESKRLEYQAISRMCDRNDQSKDTVNSSPKQQLTIWSNLVNALSSVLWLEVWSVVWSTTIGFASGQPVMTGATCEYVPPEMAKTCTLEHHQFKFNITTDTSGRMDIANCQRSFTIIPFNRSSLYLLIVDSLCEGLPRRKSNFTIGPKKVEDCEQIGSMRRRNLSPNGYLRFHPMEDHTECGGALALGASLPLLLLSSLLLFVRPR</sequence>
<keyword evidence="2" id="KW-0813">Transport</keyword>
<evidence type="ECO:0000256" key="9">
    <source>
        <dbReference type="ARBA" id="ARBA00022882"/>
    </source>
</evidence>
<dbReference type="Proteomes" id="UP000887566">
    <property type="component" value="Unplaced"/>
</dbReference>
<evidence type="ECO:0000313" key="20">
    <source>
        <dbReference type="WBParaSite" id="PSAMB.scaffold1420size31717.g13022.t1"/>
    </source>
</evidence>
<evidence type="ECO:0000256" key="7">
    <source>
        <dbReference type="ARBA" id="ARBA00022729"/>
    </source>
</evidence>
<keyword evidence="19" id="KW-1185">Reference proteome</keyword>
<dbReference type="WBParaSite" id="PSAMB.scaffold1420size31717.g13022.t1">
    <property type="protein sequence ID" value="PSAMB.scaffold1420size31717.g13022.t1"/>
    <property type="gene ID" value="PSAMB.scaffold1420size31717.g13022"/>
</dbReference>
<evidence type="ECO:0000256" key="12">
    <source>
        <dbReference type="ARBA" id="ARBA00023136"/>
    </source>
</evidence>
<keyword evidence="6" id="KW-0479">Metal-binding</keyword>
<keyword evidence="9" id="KW-0851">Voltage-gated channel</keyword>
<evidence type="ECO:0000256" key="11">
    <source>
        <dbReference type="ARBA" id="ARBA00023065"/>
    </source>
</evidence>
<keyword evidence="4" id="KW-0107">Calcium channel</keyword>
<evidence type="ECO:0000259" key="18">
    <source>
        <dbReference type="PROSITE" id="PS50234"/>
    </source>
</evidence>
<evidence type="ECO:0000256" key="8">
    <source>
        <dbReference type="ARBA" id="ARBA00022837"/>
    </source>
</evidence>
<evidence type="ECO:0000256" key="3">
    <source>
        <dbReference type="ARBA" id="ARBA00022568"/>
    </source>
</evidence>
<dbReference type="Pfam" id="PF08473">
    <property type="entry name" value="VGCC_alpha2"/>
    <property type="match status" value="1"/>
</dbReference>
<keyword evidence="14" id="KW-0325">Glycoprotein</keyword>
<keyword evidence="8" id="KW-0106">Calcium</keyword>
<dbReference type="PROSITE" id="PS50234">
    <property type="entry name" value="VWFA"/>
    <property type="match status" value="1"/>
</dbReference>
<evidence type="ECO:0000256" key="5">
    <source>
        <dbReference type="ARBA" id="ARBA00022692"/>
    </source>
</evidence>
<proteinExistence type="predicted"/>
<keyword evidence="10 16" id="KW-1133">Transmembrane helix</keyword>
<evidence type="ECO:0000256" key="1">
    <source>
        <dbReference type="ARBA" id="ARBA00004479"/>
    </source>
</evidence>
<feature type="domain" description="VWFA" evidence="18">
    <location>
        <begin position="251"/>
        <end position="448"/>
    </location>
</feature>
<reference evidence="20" key="1">
    <citation type="submission" date="2022-11" db="UniProtKB">
        <authorList>
            <consortium name="WormBaseParasite"/>
        </authorList>
    </citation>
    <scope>IDENTIFICATION</scope>
</reference>
<evidence type="ECO:0000256" key="16">
    <source>
        <dbReference type="SAM" id="Phobius"/>
    </source>
</evidence>
<keyword evidence="11" id="KW-0406">Ion transport</keyword>
<feature type="transmembrane region" description="Helical" evidence="16">
    <location>
        <begin position="1092"/>
        <end position="1112"/>
    </location>
</feature>
<dbReference type="SUPFAM" id="SSF53300">
    <property type="entry name" value="vWA-like"/>
    <property type="match status" value="1"/>
</dbReference>
<keyword evidence="7 17" id="KW-0732">Signal</keyword>
<feature type="signal peptide" evidence="17">
    <location>
        <begin position="1"/>
        <end position="21"/>
    </location>
</feature>
<dbReference type="InterPro" id="IPR013608">
    <property type="entry name" value="VWA_N"/>
</dbReference>
<name>A0A914V354_9BILA</name>
<comment type="subcellular location">
    <subcellularLocation>
        <location evidence="1">Membrane</location>
        <topology evidence="1">Single-pass type I membrane protein</topology>
    </subcellularLocation>
</comment>
<dbReference type="InterPro" id="IPR036465">
    <property type="entry name" value="vWFA_dom_sf"/>
</dbReference>
<dbReference type="InterPro" id="IPR051173">
    <property type="entry name" value="Ca_channel_alpha-2/delta"/>
</dbReference>
<evidence type="ECO:0000256" key="6">
    <source>
        <dbReference type="ARBA" id="ARBA00022723"/>
    </source>
</evidence>
<dbReference type="Gene3D" id="3.30.450.20">
    <property type="entry name" value="PAS domain"/>
    <property type="match status" value="1"/>
</dbReference>
<evidence type="ECO:0000256" key="14">
    <source>
        <dbReference type="ARBA" id="ARBA00023180"/>
    </source>
</evidence>
<feature type="chain" id="PRO_5037778885" evidence="17">
    <location>
        <begin position="22"/>
        <end position="1115"/>
    </location>
</feature>
<evidence type="ECO:0000256" key="10">
    <source>
        <dbReference type="ARBA" id="ARBA00022989"/>
    </source>
</evidence>
<dbReference type="InterPro" id="IPR002035">
    <property type="entry name" value="VWF_A"/>
</dbReference>
<keyword evidence="13" id="KW-1015">Disulfide bond</keyword>
<accession>A0A914V354</accession>
<evidence type="ECO:0000256" key="13">
    <source>
        <dbReference type="ARBA" id="ARBA00023157"/>
    </source>
</evidence>